<gene>
    <name evidence="1" type="ORF">DAI18_06180</name>
</gene>
<evidence type="ECO:0000313" key="2">
    <source>
        <dbReference type="Proteomes" id="UP000244173"/>
    </source>
</evidence>
<proteinExistence type="predicted"/>
<reference evidence="1 2" key="1">
    <citation type="submission" date="2018-04" db="EMBL/GenBank/DDBJ databases">
        <title>Denitrifier Microvirgula.</title>
        <authorList>
            <person name="Anderson E."/>
            <person name="Jang J."/>
            <person name="Ishii S."/>
        </authorList>
    </citation>
    <scope>NUCLEOTIDE SEQUENCE [LARGE SCALE GENOMIC DNA]</scope>
    <source>
        <strain evidence="1 2">BE2.4</strain>
    </source>
</reference>
<evidence type="ECO:0000313" key="1">
    <source>
        <dbReference type="EMBL" id="AVY93678.1"/>
    </source>
</evidence>
<dbReference type="PANTHER" id="PTHR21621:SF0">
    <property type="entry name" value="BETA-CITRYLGLUTAMATE SYNTHASE B-RELATED"/>
    <property type="match status" value="1"/>
</dbReference>
<accession>A0A2S0P8I0</accession>
<name>A0A2S0P8I0_9NEIS</name>
<dbReference type="PANTHER" id="PTHR21621">
    <property type="entry name" value="RIBOSOMAL PROTEIN S6 MODIFICATION PROTEIN"/>
    <property type="match status" value="1"/>
</dbReference>
<dbReference type="Gene3D" id="3.30.470.20">
    <property type="entry name" value="ATP-grasp fold, B domain"/>
    <property type="match status" value="1"/>
</dbReference>
<dbReference type="SUPFAM" id="SSF56059">
    <property type="entry name" value="Glutathione synthetase ATP-binding domain-like"/>
    <property type="match status" value="1"/>
</dbReference>
<dbReference type="Proteomes" id="UP000244173">
    <property type="component" value="Chromosome"/>
</dbReference>
<dbReference type="AlphaFoldDB" id="A0A2S0P8I0"/>
<evidence type="ECO:0008006" key="3">
    <source>
        <dbReference type="Google" id="ProtNLM"/>
    </source>
</evidence>
<protein>
    <recommendedName>
        <fullName evidence="3">ATP-grasp domain-containing protein</fullName>
    </recommendedName>
</protein>
<dbReference type="GO" id="GO:0018169">
    <property type="term" value="F:ribosomal S6-glutamic acid ligase activity"/>
    <property type="evidence" value="ECO:0007669"/>
    <property type="project" value="TreeGrafter"/>
</dbReference>
<dbReference type="GO" id="GO:0009432">
    <property type="term" value="P:SOS response"/>
    <property type="evidence" value="ECO:0007669"/>
    <property type="project" value="TreeGrafter"/>
</dbReference>
<dbReference type="GO" id="GO:0005737">
    <property type="term" value="C:cytoplasm"/>
    <property type="evidence" value="ECO:0007669"/>
    <property type="project" value="TreeGrafter"/>
</dbReference>
<sequence length="378" mass="42890">MGAVSPWGFLIMAKKILIISHPLDLHAAAVSFSLKLAGHQVEIWYPSEFPAFQTVTYRIDAQEARLEIGEAEALHHAFDVIWNRRLAAPAMANHLHPADVEAAARQSRWFLEYLPDLLPSARWVNPFASWRRAEYKPLQLRIARQCGFRLAPTLISNSPSRITAFFHQYAGQVVAKPLLPEWREMHNGGIRALHAEALLESHLENVQRLQAMPYVFQRKIDIDYEIRVTVLGRELLAARIARSGNPDVSDLHLDTTTAAWLALPRKLERPCRALMLAMELEFACIDLAVDRSGMVFFLEVNQAGQFLWLDQALPGRNVLRRFCAFLTGNDGAWLDRIRSFPDTLACHEFRDALRHTLRTTRNHEGLLPATAAASLRQS</sequence>
<dbReference type="KEGG" id="maer:DAI18_06180"/>
<organism evidence="1 2">
    <name type="scientific">Microvirgula aerodenitrificans</name>
    <dbReference type="NCBI Taxonomy" id="57480"/>
    <lineage>
        <taxon>Bacteria</taxon>
        <taxon>Pseudomonadati</taxon>
        <taxon>Pseudomonadota</taxon>
        <taxon>Betaproteobacteria</taxon>
        <taxon>Neisseriales</taxon>
        <taxon>Aquaspirillaceae</taxon>
        <taxon>Microvirgula</taxon>
    </lineage>
</organism>
<dbReference type="EMBL" id="CP028519">
    <property type="protein sequence ID" value="AVY93678.1"/>
    <property type="molecule type" value="Genomic_DNA"/>
</dbReference>
<keyword evidence="2" id="KW-1185">Reference proteome</keyword>